<dbReference type="PaxDb" id="3827-XP_004498254.1"/>
<proteinExistence type="predicted"/>
<evidence type="ECO:0000256" key="5">
    <source>
        <dbReference type="ARBA" id="ARBA00022989"/>
    </source>
</evidence>
<dbReference type="GeneID" id="101514465"/>
<keyword evidence="3 9" id="KW-0812">Transmembrane</keyword>
<dbReference type="GO" id="GO:0005886">
    <property type="term" value="C:plasma membrane"/>
    <property type="evidence" value="ECO:0007669"/>
    <property type="project" value="UniProtKB-SubCell"/>
</dbReference>
<dbReference type="PROSITE" id="PS50088">
    <property type="entry name" value="ANK_REPEAT"/>
    <property type="match status" value="2"/>
</dbReference>
<sequence length="540" mass="59743">MESNSLCFITHQEIFNVVRSGDFEGLKELMKQLNKCESFNGSSSICESSNGSSSISEIMYLQNDAGETLLFIAAENGFKEVFSFLLSFCDLEVVKIRAKSDMNAFHVAAKRGHLEIVREILSIWPEVCKLCNSSNTSALYLAAVQDHLDVVNAILEVDVSSMMIVRKNGKTALHNAARYGILRIVKALIARDSVIVCIKDRKGQTALHMAVKGQCTSVVEEILQADPIVLNEQDKKGNTALHMATRKARSQIVSFLLSYASMNVNAINNQQETALDLADKLPYGDSSLEIKEALSECGAKHARHIGKVNEAMELKRAVSDIKHEVRSQLIQNEKTRKRVSGIAKELRKIHREAIQNTINSVTVVAVLFASIAFMALFSLPGQYRKRQPEAGRANIANDVAFSAFCLLNATSLFISLAVVVVQITLVAWDTRAQRQVVSVINKLMWAACACTCGAFLAIAFVVVGHEKWLATTVTLLGTPILVGTLAYLCYFVFRRRFGFRSDSQRLVKRPSGSKSFSWSHSANISDVEEYNSDVEKIYAL</sequence>
<dbReference type="PROSITE" id="PS50297">
    <property type="entry name" value="ANK_REP_REGION"/>
    <property type="match status" value="2"/>
</dbReference>
<evidence type="ECO:0000259" key="10">
    <source>
        <dbReference type="Pfam" id="PF13962"/>
    </source>
</evidence>
<dbReference type="InterPro" id="IPR026961">
    <property type="entry name" value="PGG_dom"/>
</dbReference>
<keyword evidence="11" id="KW-1185">Reference proteome</keyword>
<dbReference type="KEGG" id="cam:101514465"/>
<feature type="transmembrane region" description="Helical" evidence="9">
    <location>
        <begin position="440"/>
        <end position="462"/>
    </location>
</feature>
<evidence type="ECO:0000256" key="2">
    <source>
        <dbReference type="ARBA" id="ARBA00004413"/>
    </source>
</evidence>
<feature type="repeat" description="ANK" evidence="8">
    <location>
        <begin position="236"/>
        <end position="258"/>
    </location>
</feature>
<evidence type="ECO:0000256" key="6">
    <source>
        <dbReference type="ARBA" id="ARBA00023043"/>
    </source>
</evidence>
<keyword evidence="5 9" id="KW-1133">Transmembrane helix</keyword>
<accession>A0A1S2Y3I6</accession>
<dbReference type="OrthoDB" id="194358at2759"/>
<dbReference type="PANTHER" id="PTHR24186">
    <property type="entry name" value="PROTEIN PHOSPHATASE 1 REGULATORY SUBUNIT"/>
    <property type="match status" value="1"/>
</dbReference>
<dbReference type="Gene3D" id="1.25.40.20">
    <property type="entry name" value="Ankyrin repeat-containing domain"/>
    <property type="match status" value="1"/>
</dbReference>
<keyword evidence="7 9" id="KW-0472">Membrane</keyword>
<reference evidence="12" key="2">
    <citation type="submission" date="2025-08" db="UniProtKB">
        <authorList>
            <consortium name="RefSeq"/>
        </authorList>
    </citation>
    <scope>IDENTIFICATION</scope>
    <source>
        <tissue evidence="12">Etiolated seedlings</tissue>
    </source>
</reference>
<organism evidence="11 12">
    <name type="scientific">Cicer arietinum</name>
    <name type="common">Chickpea</name>
    <name type="synonym">Garbanzo</name>
    <dbReference type="NCBI Taxonomy" id="3827"/>
    <lineage>
        <taxon>Eukaryota</taxon>
        <taxon>Viridiplantae</taxon>
        <taxon>Streptophyta</taxon>
        <taxon>Embryophyta</taxon>
        <taxon>Tracheophyta</taxon>
        <taxon>Spermatophyta</taxon>
        <taxon>Magnoliopsida</taxon>
        <taxon>eudicotyledons</taxon>
        <taxon>Gunneridae</taxon>
        <taxon>Pentapetalae</taxon>
        <taxon>rosids</taxon>
        <taxon>fabids</taxon>
        <taxon>Fabales</taxon>
        <taxon>Fabaceae</taxon>
        <taxon>Papilionoideae</taxon>
        <taxon>50 kb inversion clade</taxon>
        <taxon>NPAAA clade</taxon>
        <taxon>Hologalegina</taxon>
        <taxon>IRL clade</taxon>
        <taxon>Cicereae</taxon>
        <taxon>Cicer</taxon>
    </lineage>
</organism>
<feature type="transmembrane region" description="Helical" evidence="9">
    <location>
        <begin position="468"/>
        <end position="493"/>
    </location>
</feature>
<protein>
    <submittedName>
        <fullName evidence="12">Ankyrin repeat-containing protein At2g01680-like</fullName>
    </submittedName>
</protein>
<gene>
    <name evidence="12" type="primary">LOC101514465</name>
</gene>
<dbReference type="PANTHER" id="PTHR24186:SF13">
    <property type="entry name" value="ANKYRIN REPEAT PLANT-LIKE PROTEIN"/>
    <property type="match status" value="1"/>
</dbReference>
<dbReference type="Pfam" id="PF00023">
    <property type="entry name" value="Ank"/>
    <property type="match status" value="1"/>
</dbReference>
<feature type="transmembrane region" description="Helical" evidence="9">
    <location>
        <begin position="399"/>
        <end position="428"/>
    </location>
</feature>
<dbReference type="STRING" id="3827.A0A1S2Y3I6"/>
<dbReference type="InterPro" id="IPR036770">
    <property type="entry name" value="Ankyrin_rpt-contain_sf"/>
</dbReference>
<comment type="subcellular location">
    <subcellularLocation>
        <location evidence="2">Cell membrane</location>
        <topology evidence="2">Peripheral membrane protein</topology>
        <orientation evidence="2">Cytoplasmic side</orientation>
    </subcellularLocation>
    <subcellularLocation>
        <location evidence="1">Membrane</location>
        <topology evidence="1">Multi-pass membrane protein</topology>
    </subcellularLocation>
</comment>
<dbReference type="Pfam" id="PF13962">
    <property type="entry name" value="PGG"/>
    <property type="match status" value="1"/>
</dbReference>
<evidence type="ECO:0000256" key="8">
    <source>
        <dbReference type="PROSITE-ProRule" id="PRU00023"/>
    </source>
</evidence>
<dbReference type="SUPFAM" id="SSF48403">
    <property type="entry name" value="Ankyrin repeat"/>
    <property type="match status" value="1"/>
</dbReference>
<dbReference type="SMART" id="SM00248">
    <property type="entry name" value="ANK"/>
    <property type="match status" value="6"/>
</dbReference>
<evidence type="ECO:0000313" key="12">
    <source>
        <dbReference type="RefSeq" id="XP_004498254.1"/>
    </source>
</evidence>
<evidence type="ECO:0000256" key="1">
    <source>
        <dbReference type="ARBA" id="ARBA00004141"/>
    </source>
</evidence>
<keyword evidence="4" id="KW-0677">Repeat</keyword>
<evidence type="ECO:0000256" key="4">
    <source>
        <dbReference type="ARBA" id="ARBA00022737"/>
    </source>
</evidence>
<evidence type="ECO:0000256" key="7">
    <source>
        <dbReference type="ARBA" id="ARBA00023136"/>
    </source>
</evidence>
<feature type="transmembrane region" description="Helical" evidence="9">
    <location>
        <begin position="357"/>
        <end position="379"/>
    </location>
</feature>
<dbReference type="RefSeq" id="XP_004498254.1">
    <property type="nucleotide sequence ID" value="XM_004498197.3"/>
</dbReference>
<dbReference type="Proteomes" id="UP000087171">
    <property type="component" value="Chromosome Ca4"/>
</dbReference>
<feature type="domain" description="PGG" evidence="10">
    <location>
        <begin position="352"/>
        <end position="461"/>
    </location>
</feature>
<dbReference type="Pfam" id="PF12796">
    <property type="entry name" value="Ank_2"/>
    <property type="match status" value="2"/>
</dbReference>
<evidence type="ECO:0000256" key="9">
    <source>
        <dbReference type="SAM" id="Phobius"/>
    </source>
</evidence>
<dbReference type="AlphaFoldDB" id="A0A1S2Y3I6"/>
<name>A0A1S2Y3I6_CICAR</name>
<feature type="repeat" description="ANK" evidence="8">
    <location>
        <begin position="168"/>
        <end position="189"/>
    </location>
</feature>
<evidence type="ECO:0000313" key="11">
    <source>
        <dbReference type="Proteomes" id="UP000087171"/>
    </source>
</evidence>
<evidence type="ECO:0000256" key="3">
    <source>
        <dbReference type="ARBA" id="ARBA00022692"/>
    </source>
</evidence>
<keyword evidence="6 8" id="KW-0040">ANK repeat</keyword>
<reference evidence="11" key="1">
    <citation type="journal article" date="2013" name="Nat. Biotechnol.">
        <title>Draft genome sequence of chickpea (Cicer arietinum) provides a resource for trait improvement.</title>
        <authorList>
            <person name="Varshney R.K."/>
            <person name="Song C."/>
            <person name="Saxena R.K."/>
            <person name="Azam S."/>
            <person name="Yu S."/>
            <person name="Sharpe A.G."/>
            <person name="Cannon S."/>
            <person name="Baek J."/>
            <person name="Rosen B.D."/>
            <person name="Tar'an B."/>
            <person name="Millan T."/>
            <person name="Zhang X."/>
            <person name="Ramsay L.D."/>
            <person name="Iwata A."/>
            <person name="Wang Y."/>
            <person name="Nelson W."/>
            <person name="Farmer A.D."/>
            <person name="Gaur P.M."/>
            <person name="Soderlund C."/>
            <person name="Penmetsa R.V."/>
            <person name="Xu C."/>
            <person name="Bharti A.K."/>
            <person name="He W."/>
            <person name="Winter P."/>
            <person name="Zhao S."/>
            <person name="Hane J.K."/>
            <person name="Carrasquilla-Garcia N."/>
            <person name="Condie J.A."/>
            <person name="Upadhyaya H.D."/>
            <person name="Luo M.C."/>
            <person name="Thudi M."/>
            <person name="Gowda C.L."/>
            <person name="Singh N.P."/>
            <person name="Lichtenzveig J."/>
            <person name="Gali K.K."/>
            <person name="Rubio J."/>
            <person name="Nadarajan N."/>
            <person name="Dolezel J."/>
            <person name="Bansal K.C."/>
            <person name="Xu X."/>
            <person name="Edwards D."/>
            <person name="Zhang G."/>
            <person name="Kahl G."/>
            <person name="Gil J."/>
            <person name="Singh K.B."/>
            <person name="Datta S.K."/>
            <person name="Jackson S.A."/>
            <person name="Wang J."/>
            <person name="Cook D.R."/>
        </authorList>
    </citation>
    <scope>NUCLEOTIDE SEQUENCE [LARGE SCALE GENOMIC DNA]</scope>
    <source>
        <strain evidence="11">cv. CDC Frontier</strain>
    </source>
</reference>
<dbReference type="eggNOG" id="KOG0504">
    <property type="taxonomic scope" value="Eukaryota"/>
</dbReference>
<dbReference type="InterPro" id="IPR002110">
    <property type="entry name" value="Ankyrin_rpt"/>
</dbReference>